<keyword evidence="2" id="KW-0812">Transmembrane</keyword>
<evidence type="ECO:0000256" key="2">
    <source>
        <dbReference type="SAM" id="Phobius"/>
    </source>
</evidence>
<evidence type="ECO:0000313" key="4">
    <source>
        <dbReference type="Proteomes" id="UP001190700"/>
    </source>
</evidence>
<evidence type="ECO:0000256" key="1">
    <source>
        <dbReference type="SAM" id="MobiDB-lite"/>
    </source>
</evidence>
<dbReference type="Proteomes" id="UP001190700">
    <property type="component" value="Unassembled WGS sequence"/>
</dbReference>
<organism evidence="3 4">
    <name type="scientific">Cymbomonas tetramitiformis</name>
    <dbReference type="NCBI Taxonomy" id="36881"/>
    <lineage>
        <taxon>Eukaryota</taxon>
        <taxon>Viridiplantae</taxon>
        <taxon>Chlorophyta</taxon>
        <taxon>Pyramimonadophyceae</taxon>
        <taxon>Pyramimonadales</taxon>
        <taxon>Pyramimonadaceae</taxon>
        <taxon>Cymbomonas</taxon>
    </lineage>
</organism>
<evidence type="ECO:0000313" key="3">
    <source>
        <dbReference type="EMBL" id="KAK3253874.1"/>
    </source>
</evidence>
<feature type="region of interest" description="Disordered" evidence="1">
    <location>
        <begin position="77"/>
        <end position="115"/>
    </location>
</feature>
<gene>
    <name evidence="3" type="ORF">CYMTET_36908</name>
</gene>
<keyword evidence="4" id="KW-1185">Reference proteome</keyword>
<protein>
    <recommendedName>
        <fullName evidence="5">Transmembrane protein</fullName>
    </recommendedName>
</protein>
<proteinExistence type="predicted"/>
<feature type="compositionally biased region" description="Basic and acidic residues" evidence="1">
    <location>
        <begin position="214"/>
        <end position="231"/>
    </location>
</feature>
<name>A0AAE0CGL3_9CHLO</name>
<accession>A0AAE0CGL3</accession>
<dbReference type="AlphaFoldDB" id="A0AAE0CGL3"/>
<evidence type="ECO:0008006" key="5">
    <source>
        <dbReference type="Google" id="ProtNLM"/>
    </source>
</evidence>
<reference evidence="3 4" key="1">
    <citation type="journal article" date="2015" name="Genome Biol. Evol.">
        <title>Comparative Genomics of a Bacterivorous Green Alga Reveals Evolutionary Causalities and Consequences of Phago-Mixotrophic Mode of Nutrition.</title>
        <authorList>
            <person name="Burns J.A."/>
            <person name="Paasch A."/>
            <person name="Narechania A."/>
            <person name="Kim E."/>
        </authorList>
    </citation>
    <scope>NUCLEOTIDE SEQUENCE [LARGE SCALE GENOMIC DNA]</scope>
    <source>
        <strain evidence="3 4">PLY_AMNH</strain>
    </source>
</reference>
<comment type="caution">
    <text evidence="3">The sequence shown here is derived from an EMBL/GenBank/DDBJ whole genome shotgun (WGS) entry which is preliminary data.</text>
</comment>
<dbReference type="EMBL" id="LGRX02024601">
    <property type="protein sequence ID" value="KAK3253874.1"/>
    <property type="molecule type" value="Genomic_DNA"/>
</dbReference>
<feature type="region of interest" description="Disordered" evidence="1">
    <location>
        <begin position="183"/>
        <end position="231"/>
    </location>
</feature>
<keyword evidence="2" id="KW-1133">Transmembrane helix</keyword>
<feature type="compositionally biased region" description="Low complexity" evidence="1">
    <location>
        <begin position="77"/>
        <end position="95"/>
    </location>
</feature>
<sequence length="231" mass="25821">MHTIELYCKFGDFRNMFSRSSMAGVVLFFSLLPSTTTLISGSATGFEVVNPVLQEDSKTWVSTRSLKATNETAVISAANSTDTTTSDNDSTAPNTENVTHDDGGGNEKTTKAKRGRLSKKQRVMITLTLLIILILCFATCRHIVWVKAGGYKLMAMSAEERLKLQEETQKRFYKKRGQWRPAYHPADGFNQDLAPEPTPPMITGTGLGPEFETQEIRRPGHSEDSRSRRRR</sequence>
<feature type="compositionally biased region" description="Basic and acidic residues" evidence="1">
    <location>
        <begin position="98"/>
        <end position="110"/>
    </location>
</feature>
<feature type="transmembrane region" description="Helical" evidence="2">
    <location>
        <begin position="123"/>
        <end position="144"/>
    </location>
</feature>
<keyword evidence="2" id="KW-0472">Membrane</keyword>